<accession>A0ABZ3EYE4</accession>
<evidence type="ECO:0000256" key="6">
    <source>
        <dbReference type="ARBA" id="ARBA00022989"/>
    </source>
</evidence>
<dbReference type="PANTHER" id="PTHR30472:SF25">
    <property type="entry name" value="ABC TRANSPORTER PERMEASE PROTEIN MJ0876-RELATED"/>
    <property type="match status" value="1"/>
</dbReference>
<keyword evidence="7 8" id="KW-0472">Membrane</keyword>
<comment type="similarity">
    <text evidence="2">Belongs to the binding-protein-dependent transport system permease family. FecCD subfamily.</text>
</comment>
<dbReference type="InterPro" id="IPR037294">
    <property type="entry name" value="ABC_BtuC-like"/>
</dbReference>
<evidence type="ECO:0000256" key="4">
    <source>
        <dbReference type="ARBA" id="ARBA00022475"/>
    </source>
</evidence>
<dbReference type="EMBL" id="CP146256">
    <property type="protein sequence ID" value="XAH75231.1"/>
    <property type="molecule type" value="Genomic_DNA"/>
</dbReference>
<dbReference type="CDD" id="cd06550">
    <property type="entry name" value="TM_ABC_iron-siderophores_like"/>
    <property type="match status" value="1"/>
</dbReference>
<sequence length="357" mass="38117">MLKVKKIIYERLFPLLILGLLLFTAGSIIFSVSIGQANIPLNESYRILLYKLTGIELGKVSQSASSYITIVWLLRFPRAIAAFLIGMGLALCGSIMQASVQNPLADPYILGISSGATLGATFAILVGFNSIPILSQAGVSMGAFTGALFASLLVLAIANIGGRITSSKLILSGMVVNAMFSAFSSIIVYFSNNSQGLKNVTFWIMGSMASVKWGEIPLLSIVVLAAALFFFTQGRTMNTMLMGDETATTLGINLGFYRKLYLTISALLTGIIVAQCGMIGFVGLIIPHITRSLVGSNHKKLLPLVVLTGGLFMIWTDLIARSMISGTEIPVGIITSAIGAPVFMYLLLKKNYEFGGN</sequence>
<evidence type="ECO:0000256" key="5">
    <source>
        <dbReference type="ARBA" id="ARBA00022692"/>
    </source>
</evidence>
<feature type="transmembrane region" description="Helical" evidence="8">
    <location>
        <begin position="137"/>
        <end position="157"/>
    </location>
</feature>
<keyword evidence="4" id="KW-1003">Cell membrane</keyword>
<evidence type="ECO:0000256" key="1">
    <source>
        <dbReference type="ARBA" id="ARBA00004651"/>
    </source>
</evidence>
<name>A0ABZ3EYE4_9FIRM</name>
<gene>
    <name evidence="9" type="ORF">V6984_05595</name>
</gene>
<keyword evidence="6 8" id="KW-1133">Transmembrane helix</keyword>
<dbReference type="SUPFAM" id="SSF81345">
    <property type="entry name" value="ABC transporter involved in vitamin B12 uptake, BtuC"/>
    <property type="match status" value="1"/>
</dbReference>
<feature type="transmembrane region" description="Helical" evidence="8">
    <location>
        <begin position="169"/>
        <end position="191"/>
    </location>
</feature>
<feature type="transmembrane region" description="Helical" evidence="8">
    <location>
        <begin position="76"/>
        <end position="96"/>
    </location>
</feature>
<keyword evidence="5 8" id="KW-0812">Transmembrane</keyword>
<feature type="transmembrane region" description="Helical" evidence="8">
    <location>
        <begin position="260"/>
        <end position="289"/>
    </location>
</feature>
<proteinExistence type="inferred from homology"/>
<evidence type="ECO:0000313" key="10">
    <source>
        <dbReference type="Proteomes" id="UP001451571"/>
    </source>
</evidence>
<evidence type="ECO:0000313" key="9">
    <source>
        <dbReference type="EMBL" id="XAH75231.1"/>
    </source>
</evidence>
<evidence type="ECO:0000256" key="7">
    <source>
        <dbReference type="ARBA" id="ARBA00023136"/>
    </source>
</evidence>
<comment type="subcellular location">
    <subcellularLocation>
        <location evidence="1">Cell membrane</location>
        <topology evidence="1">Multi-pass membrane protein</topology>
    </subcellularLocation>
</comment>
<dbReference type="Proteomes" id="UP001451571">
    <property type="component" value="Chromosome"/>
</dbReference>
<keyword evidence="10" id="KW-1185">Reference proteome</keyword>
<organism evidence="9 10">
    <name type="scientific">Kineothrix sedimenti</name>
    <dbReference type="NCBI Taxonomy" id="3123317"/>
    <lineage>
        <taxon>Bacteria</taxon>
        <taxon>Bacillati</taxon>
        <taxon>Bacillota</taxon>
        <taxon>Clostridia</taxon>
        <taxon>Lachnospirales</taxon>
        <taxon>Lachnospiraceae</taxon>
        <taxon>Kineothrix</taxon>
    </lineage>
</organism>
<dbReference type="PANTHER" id="PTHR30472">
    <property type="entry name" value="FERRIC ENTEROBACTIN TRANSPORT SYSTEM PERMEASE PROTEIN"/>
    <property type="match status" value="1"/>
</dbReference>
<feature type="transmembrane region" description="Helical" evidence="8">
    <location>
        <begin position="12"/>
        <end position="34"/>
    </location>
</feature>
<keyword evidence="3" id="KW-0813">Transport</keyword>
<reference evidence="9 10" key="1">
    <citation type="submission" date="2024-02" db="EMBL/GenBank/DDBJ databases">
        <title>Bacterial strain from lacustrine sediment.</title>
        <authorList>
            <person name="Petit C."/>
            <person name="Fadhlaoui K."/>
        </authorList>
    </citation>
    <scope>NUCLEOTIDE SEQUENCE [LARGE SCALE GENOMIC DNA]</scope>
    <source>
        <strain evidence="9 10">IPX-CK</strain>
    </source>
</reference>
<evidence type="ECO:0000256" key="2">
    <source>
        <dbReference type="ARBA" id="ARBA00007935"/>
    </source>
</evidence>
<feature type="transmembrane region" description="Helical" evidence="8">
    <location>
        <begin position="108"/>
        <end position="131"/>
    </location>
</feature>
<dbReference type="InterPro" id="IPR000522">
    <property type="entry name" value="ABC_transptr_permease_BtuC"/>
</dbReference>
<dbReference type="Pfam" id="PF01032">
    <property type="entry name" value="FecCD"/>
    <property type="match status" value="1"/>
</dbReference>
<feature type="transmembrane region" description="Helical" evidence="8">
    <location>
        <begin position="301"/>
        <end position="320"/>
    </location>
</feature>
<dbReference type="RefSeq" id="WP_342758794.1">
    <property type="nucleotide sequence ID" value="NZ_CP146256.1"/>
</dbReference>
<feature type="transmembrane region" description="Helical" evidence="8">
    <location>
        <begin position="329"/>
        <end position="348"/>
    </location>
</feature>
<dbReference type="Gene3D" id="1.10.3470.10">
    <property type="entry name" value="ABC transporter involved in vitamin B12 uptake, BtuC"/>
    <property type="match status" value="1"/>
</dbReference>
<evidence type="ECO:0000256" key="3">
    <source>
        <dbReference type="ARBA" id="ARBA00022448"/>
    </source>
</evidence>
<evidence type="ECO:0000256" key="8">
    <source>
        <dbReference type="SAM" id="Phobius"/>
    </source>
</evidence>
<feature type="transmembrane region" description="Helical" evidence="8">
    <location>
        <begin position="211"/>
        <end position="232"/>
    </location>
</feature>
<protein>
    <submittedName>
        <fullName evidence="9">Iron ABC transporter permease</fullName>
    </submittedName>
</protein>